<name>A0A1I6UMU1_9FLAO</name>
<dbReference type="AlphaFoldDB" id="A0A1I6UMU1"/>
<dbReference type="OrthoDB" id="636258at2"/>
<dbReference type="Gene3D" id="1.10.10.60">
    <property type="entry name" value="Homeodomain-like"/>
    <property type="match status" value="2"/>
</dbReference>
<feature type="domain" description="HTH araC/xylS-type" evidence="4">
    <location>
        <begin position="192"/>
        <end position="292"/>
    </location>
</feature>
<evidence type="ECO:0000259" key="4">
    <source>
        <dbReference type="PROSITE" id="PS01124"/>
    </source>
</evidence>
<dbReference type="PROSITE" id="PS00041">
    <property type="entry name" value="HTH_ARAC_FAMILY_1"/>
    <property type="match status" value="1"/>
</dbReference>
<dbReference type="InterPro" id="IPR020449">
    <property type="entry name" value="Tscrpt_reg_AraC-type_HTH"/>
</dbReference>
<dbReference type="InterPro" id="IPR037923">
    <property type="entry name" value="HTH-like"/>
</dbReference>
<dbReference type="GO" id="GO:0003700">
    <property type="term" value="F:DNA-binding transcription factor activity"/>
    <property type="evidence" value="ECO:0007669"/>
    <property type="project" value="InterPro"/>
</dbReference>
<dbReference type="Gene3D" id="2.60.120.10">
    <property type="entry name" value="Jelly Rolls"/>
    <property type="match status" value="1"/>
</dbReference>
<evidence type="ECO:0000256" key="1">
    <source>
        <dbReference type="ARBA" id="ARBA00023015"/>
    </source>
</evidence>
<proteinExistence type="predicted"/>
<dbReference type="InterPro" id="IPR009057">
    <property type="entry name" value="Homeodomain-like_sf"/>
</dbReference>
<keyword evidence="1" id="KW-0805">Transcription regulation</keyword>
<dbReference type="Proteomes" id="UP000183209">
    <property type="component" value="Unassembled WGS sequence"/>
</dbReference>
<dbReference type="PRINTS" id="PR00032">
    <property type="entry name" value="HTHARAC"/>
</dbReference>
<dbReference type="SUPFAM" id="SSF46689">
    <property type="entry name" value="Homeodomain-like"/>
    <property type="match status" value="1"/>
</dbReference>
<dbReference type="InterPro" id="IPR018062">
    <property type="entry name" value="HTH_AraC-typ_CS"/>
</dbReference>
<dbReference type="Pfam" id="PF12833">
    <property type="entry name" value="HTH_18"/>
    <property type="match status" value="1"/>
</dbReference>
<dbReference type="InterPro" id="IPR003313">
    <property type="entry name" value="AraC-bd"/>
</dbReference>
<evidence type="ECO:0000313" key="6">
    <source>
        <dbReference type="Proteomes" id="UP000183209"/>
    </source>
</evidence>
<dbReference type="EMBL" id="FPAG01000007">
    <property type="protein sequence ID" value="SFT02708.1"/>
    <property type="molecule type" value="Genomic_DNA"/>
</dbReference>
<sequence>MVYLYKSITMSKRFYITRDFDVFEFEAVHEWGYPRHKHHFFELTFVIKGSGQHLLNESMVDYKQGDLFFLTPKDEHEFIVAEPSTFGIIKFTEQLFIEKASFATSTYWRKHLESVIFHSNIIAKSIICNEQDRKQLFGLYALIRDEFQMPQTYGRNVMTALFEALLIVLSRNLKATLKEAPPERMTDKDKVDAILTYVRQNVLKKDLINTKAIASAFQMSPNYVGIYIKKHLGISLQQYIMETKMKMAESLLKQSNLNINEIAFKLGFVDAAHFSKAFQKYAGMNPSALKQL</sequence>
<keyword evidence="2" id="KW-0238">DNA-binding</keyword>
<dbReference type="SMART" id="SM00342">
    <property type="entry name" value="HTH_ARAC"/>
    <property type="match status" value="1"/>
</dbReference>
<evidence type="ECO:0000256" key="2">
    <source>
        <dbReference type="ARBA" id="ARBA00023125"/>
    </source>
</evidence>
<accession>A0A1I6UMU1</accession>
<gene>
    <name evidence="5" type="ORF">SAMN04487906_2593</name>
</gene>
<dbReference type="PROSITE" id="PS01124">
    <property type="entry name" value="HTH_ARAC_FAMILY_2"/>
    <property type="match status" value="1"/>
</dbReference>
<dbReference type="GO" id="GO:0043565">
    <property type="term" value="F:sequence-specific DNA binding"/>
    <property type="evidence" value="ECO:0007669"/>
    <property type="project" value="InterPro"/>
</dbReference>
<dbReference type="PANTHER" id="PTHR43280:SF2">
    <property type="entry name" value="HTH-TYPE TRANSCRIPTIONAL REGULATOR EXSA"/>
    <property type="match status" value="1"/>
</dbReference>
<protein>
    <submittedName>
        <fullName evidence="5">AraC-like ligand binding domain-containing protein</fullName>
    </submittedName>
</protein>
<dbReference type="InterPro" id="IPR014710">
    <property type="entry name" value="RmlC-like_jellyroll"/>
</dbReference>
<dbReference type="SUPFAM" id="SSF51215">
    <property type="entry name" value="Regulatory protein AraC"/>
    <property type="match status" value="1"/>
</dbReference>
<reference evidence="5 6" key="1">
    <citation type="submission" date="2016-10" db="EMBL/GenBank/DDBJ databases">
        <authorList>
            <person name="de Groot N.N."/>
        </authorList>
    </citation>
    <scope>NUCLEOTIDE SEQUENCE [LARGE SCALE GENOMIC DNA]</scope>
    <source>
        <strain evidence="5 6">CGMCC 1.6114</strain>
    </source>
</reference>
<keyword evidence="3" id="KW-0804">Transcription</keyword>
<evidence type="ECO:0000256" key="3">
    <source>
        <dbReference type="ARBA" id="ARBA00023163"/>
    </source>
</evidence>
<evidence type="ECO:0000313" key="5">
    <source>
        <dbReference type="EMBL" id="SFT02708.1"/>
    </source>
</evidence>
<dbReference type="PANTHER" id="PTHR43280">
    <property type="entry name" value="ARAC-FAMILY TRANSCRIPTIONAL REGULATOR"/>
    <property type="match status" value="1"/>
</dbReference>
<organism evidence="5 6">
    <name type="scientific">Zhouia amylolytica</name>
    <dbReference type="NCBI Taxonomy" id="376730"/>
    <lineage>
        <taxon>Bacteria</taxon>
        <taxon>Pseudomonadati</taxon>
        <taxon>Bacteroidota</taxon>
        <taxon>Flavobacteriia</taxon>
        <taxon>Flavobacteriales</taxon>
        <taxon>Flavobacteriaceae</taxon>
        <taxon>Zhouia</taxon>
    </lineage>
</organism>
<dbReference type="Pfam" id="PF02311">
    <property type="entry name" value="AraC_binding"/>
    <property type="match status" value="1"/>
</dbReference>
<dbReference type="InterPro" id="IPR018060">
    <property type="entry name" value="HTH_AraC"/>
</dbReference>